<dbReference type="Pfam" id="PF05977">
    <property type="entry name" value="MFS_3"/>
    <property type="match status" value="1"/>
</dbReference>
<dbReference type="Proteomes" id="UP000635606">
    <property type="component" value="Unassembled WGS sequence"/>
</dbReference>
<dbReference type="GO" id="GO:0005886">
    <property type="term" value="C:plasma membrane"/>
    <property type="evidence" value="ECO:0007669"/>
    <property type="project" value="UniProtKB-SubCell"/>
</dbReference>
<dbReference type="GO" id="GO:0022857">
    <property type="term" value="F:transmembrane transporter activity"/>
    <property type="evidence" value="ECO:0007669"/>
    <property type="project" value="InterPro"/>
</dbReference>
<dbReference type="CDD" id="cd06173">
    <property type="entry name" value="MFS_MefA_like"/>
    <property type="match status" value="1"/>
</dbReference>
<evidence type="ECO:0000313" key="10">
    <source>
        <dbReference type="EMBL" id="GIJ68110.1"/>
    </source>
</evidence>
<feature type="transmembrane region" description="Helical" evidence="8">
    <location>
        <begin position="50"/>
        <end position="70"/>
    </location>
</feature>
<evidence type="ECO:0000256" key="1">
    <source>
        <dbReference type="ARBA" id="ARBA00004651"/>
    </source>
</evidence>
<evidence type="ECO:0000313" key="11">
    <source>
        <dbReference type="Proteomes" id="UP000635606"/>
    </source>
</evidence>
<proteinExistence type="predicted"/>
<feature type="transmembrane region" description="Helical" evidence="8">
    <location>
        <begin position="177"/>
        <end position="196"/>
    </location>
</feature>
<feature type="transmembrane region" description="Helical" evidence="8">
    <location>
        <begin position="228"/>
        <end position="250"/>
    </location>
</feature>
<keyword evidence="6 8" id="KW-0472">Membrane</keyword>
<dbReference type="SUPFAM" id="SSF103473">
    <property type="entry name" value="MFS general substrate transporter"/>
    <property type="match status" value="1"/>
</dbReference>
<feature type="transmembrane region" description="Helical" evidence="8">
    <location>
        <begin position="356"/>
        <end position="374"/>
    </location>
</feature>
<sequence length="431" mass="45501">MRRISETVVPARLGKPFRWLLASSWTTNLGDGIAVAAGPLLVASLTSDPFLVSMAALLGWAPPLVFGLWAGALTDRLNRRTLVVVADGSRAVILAGLVATMATGTISVGVALAAVGLLATAEVFADNSTQTLTPTLVHRDDLVVANARLQTGFITMNQLAGPSVGAVLFAVGRTWPFVTQAVLVTAGVLLIARVRLPVNERGDVVRHSVLRDVIEGVRWTMRHAAVRTLVLTILIFNFTFGAAWSVLVLYTQRQLGMGDIGYGVMTTVGALGGLLGTALYGWITRRVSLGNVMRAGLILETLTHLGLALTRSPVVAGVIFFLFGAHAFIWGTTSITIRQRAVPSHLQGRVGSVNGICVYGGLVVGSAIGGVLATHWGVTAPFWFGFGGSLVFVLLLWREMRHIAHDAPPPDEADPVTTPTAPSPVDHAPPA</sequence>
<keyword evidence="5 8" id="KW-1133">Transmembrane helix</keyword>
<protein>
    <submittedName>
        <fullName evidence="10">MFS transporter</fullName>
    </submittedName>
</protein>
<dbReference type="InterPro" id="IPR010290">
    <property type="entry name" value="TM_effector"/>
</dbReference>
<feature type="transmembrane region" description="Helical" evidence="8">
    <location>
        <begin position="91"/>
        <end position="119"/>
    </location>
</feature>
<dbReference type="EMBL" id="BOPH01000036">
    <property type="protein sequence ID" value="GIJ68110.1"/>
    <property type="molecule type" value="Genomic_DNA"/>
</dbReference>
<dbReference type="InterPro" id="IPR020846">
    <property type="entry name" value="MFS_dom"/>
</dbReference>
<comment type="subcellular location">
    <subcellularLocation>
        <location evidence="1">Cell membrane</location>
        <topology evidence="1">Multi-pass membrane protein</topology>
    </subcellularLocation>
</comment>
<evidence type="ECO:0000256" key="4">
    <source>
        <dbReference type="ARBA" id="ARBA00022692"/>
    </source>
</evidence>
<feature type="transmembrane region" description="Helical" evidence="8">
    <location>
        <begin position="380"/>
        <end position="397"/>
    </location>
</feature>
<keyword evidence="2" id="KW-0813">Transport</keyword>
<evidence type="ECO:0000256" key="7">
    <source>
        <dbReference type="SAM" id="MobiDB-lite"/>
    </source>
</evidence>
<feature type="transmembrane region" description="Helical" evidence="8">
    <location>
        <begin position="315"/>
        <end position="335"/>
    </location>
</feature>
<evidence type="ECO:0000256" key="2">
    <source>
        <dbReference type="ARBA" id="ARBA00022448"/>
    </source>
</evidence>
<evidence type="ECO:0000256" key="6">
    <source>
        <dbReference type="ARBA" id="ARBA00023136"/>
    </source>
</evidence>
<feature type="region of interest" description="Disordered" evidence="7">
    <location>
        <begin position="407"/>
        <end position="431"/>
    </location>
</feature>
<evidence type="ECO:0000256" key="5">
    <source>
        <dbReference type="ARBA" id="ARBA00022989"/>
    </source>
</evidence>
<evidence type="ECO:0000259" key="9">
    <source>
        <dbReference type="PROSITE" id="PS50850"/>
    </source>
</evidence>
<dbReference type="Gene3D" id="1.20.1250.20">
    <property type="entry name" value="MFS general substrate transporter like domains"/>
    <property type="match status" value="1"/>
</dbReference>
<organism evidence="10 11">
    <name type="scientific">Virgisporangium ochraceum</name>
    <dbReference type="NCBI Taxonomy" id="65505"/>
    <lineage>
        <taxon>Bacteria</taxon>
        <taxon>Bacillati</taxon>
        <taxon>Actinomycetota</taxon>
        <taxon>Actinomycetes</taxon>
        <taxon>Micromonosporales</taxon>
        <taxon>Micromonosporaceae</taxon>
        <taxon>Virgisporangium</taxon>
    </lineage>
</organism>
<feature type="transmembrane region" description="Helical" evidence="8">
    <location>
        <begin position="292"/>
        <end position="309"/>
    </location>
</feature>
<keyword evidence="3" id="KW-1003">Cell membrane</keyword>
<dbReference type="PANTHER" id="PTHR23513:SF6">
    <property type="entry name" value="MAJOR FACILITATOR SUPERFAMILY ASSOCIATED DOMAIN-CONTAINING PROTEIN"/>
    <property type="match status" value="1"/>
</dbReference>
<reference evidence="10" key="1">
    <citation type="submission" date="2021-01" db="EMBL/GenBank/DDBJ databases">
        <title>Whole genome shotgun sequence of Virgisporangium ochraceum NBRC 16418.</title>
        <authorList>
            <person name="Komaki H."/>
            <person name="Tamura T."/>
        </authorList>
    </citation>
    <scope>NUCLEOTIDE SEQUENCE</scope>
    <source>
        <strain evidence="10">NBRC 16418</strain>
    </source>
</reference>
<feature type="domain" description="Major facilitator superfamily (MFS) profile" evidence="9">
    <location>
        <begin position="225"/>
        <end position="431"/>
    </location>
</feature>
<keyword evidence="4 8" id="KW-0812">Transmembrane</keyword>
<dbReference type="InterPro" id="IPR036259">
    <property type="entry name" value="MFS_trans_sf"/>
</dbReference>
<keyword evidence="11" id="KW-1185">Reference proteome</keyword>
<comment type="caution">
    <text evidence="10">The sequence shown here is derived from an EMBL/GenBank/DDBJ whole genome shotgun (WGS) entry which is preliminary data.</text>
</comment>
<dbReference type="PANTHER" id="PTHR23513">
    <property type="entry name" value="INTEGRAL MEMBRANE EFFLUX PROTEIN-RELATED"/>
    <property type="match status" value="1"/>
</dbReference>
<dbReference type="AlphaFoldDB" id="A0A8J4EAB9"/>
<evidence type="ECO:0000256" key="8">
    <source>
        <dbReference type="SAM" id="Phobius"/>
    </source>
</evidence>
<dbReference type="PROSITE" id="PS50850">
    <property type="entry name" value="MFS"/>
    <property type="match status" value="1"/>
</dbReference>
<dbReference type="RefSeq" id="WP_203928055.1">
    <property type="nucleotide sequence ID" value="NZ_BOPH01000036.1"/>
</dbReference>
<name>A0A8J4EAB9_9ACTN</name>
<accession>A0A8J4EAB9</accession>
<evidence type="ECO:0000256" key="3">
    <source>
        <dbReference type="ARBA" id="ARBA00022475"/>
    </source>
</evidence>
<gene>
    <name evidence="10" type="ORF">Voc01_030270</name>
</gene>
<feature type="transmembrane region" description="Helical" evidence="8">
    <location>
        <begin position="262"/>
        <end position="283"/>
    </location>
</feature>
<feature type="transmembrane region" description="Helical" evidence="8">
    <location>
        <begin position="20"/>
        <end position="44"/>
    </location>
</feature>